<dbReference type="SUPFAM" id="SSF55486">
    <property type="entry name" value="Metalloproteases ('zincins'), catalytic domain"/>
    <property type="match status" value="1"/>
</dbReference>
<dbReference type="CDD" id="cd08662">
    <property type="entry name" value="M13"/>
    <property type="match status" value="1"/>
</dbReference>
<evidence type="ECO:0000313" key="12">
    <source>
        <dbReference type="Proteomes" id="UP000824633"/>
    </source>
</evidence>
<keyword evidence="7" id="KW-0482">Metalloprotease</keyword>
<evidence type="ECO:0000256" key="6">
    <source>
        <dbReference type="ARBA" id="ARBA00022833"/>
    </source>
</evidence>
<evidence type="ECO:0000256" key="8">
    <source>
        <dbReference type="SAM" id="SignalP"/>
    </source>
</evidence>
<keyword evidence="6" id="KW-0862">Zinc</keyword>
<comment type="cofactor">
    <cofactor evidence="1">
        <name>Zn(2+)</name>
        <dbReference type="ChEBI" id="CHEBI:29105"/>
    </cofactor>
</comment>
<evidence type="ECO:0000256" key="1">
    <source>
        <dbReference type="ARBA" id="ARBA00001947"/>
    </source>
</evidence>
<evidence type="ECO:0000256" key="4">
    <source>
        <dbReference type="ARBA" id="ARBA00022723"/>
    </source>
</evidence>
<keyword evidence="3" id="KW-0645">Protease</keyword>
<proteinExistence type="inferred from homology"/>
<feature type="signal peptide" evidence="8">
    <location>
        <begin position="1"/>
        <end position="28"/>
    </location>
</feature>
<evidence type="ECO:0000256" key="5">
    <source>
        <dbReference type="ARBA" id="ARBA00022801"/>
    </source>
</evidence>
<dbReference type="Gene3D" id="1.10.1380.10">
    <property type="entry name" value="Neutral endopeptidase , domain2"/>
    <property type="match status" value="1"/>
</dbReference>
<keyword evidence="8" id="KW-0732">Signal</keyword>
<sequence length="677" mass="76393">MKKSKIRVIIAAALICSIFIGQGTSVKAAEVANTNVTQVANSIRLQDDFYNAVNKEWLNTAKIDEGQVSNSAGMEVYKSLTEQKKEIIAGLITNEKSYSDNSDEKKIINLYKNTLNMEARNKQGIEPIKEMIGELNNIKSVKDISNLKIDSKVGSPLLTFNCFADLKDANKKALYIGPASLSLGDSDEYVKPTENSKRIKGLAENYYTKILTLSGYTEEQAKAKIDNLFKVENMLATSITGKEEVSKDDNAIDKQYNVYTLDQLDALAPNLNIKTIMKNFKLDNANKIVLTEPKWFKALNDIYTEENLPMIKDYIEVENIKSTAPYLGEAFEKAVTEYQNAYLGSKGDISKEEKAIDMVNSALANPFGKIYIQKYFSDKVKNDVKDMTNQVIETYKNRIKNLDWMSDTTKAKAIEKLNKLNVQIAYPDKWEDYSKLQIRSYEDGGSLWENVENLSKFAYEKEISELNNPVDKTKFAMSPQTIDACYSPTTNTITIPAGILQAPFYDANASKEKNLGGIGTVIGHEISHAFDNTGAKFDADGNLNNWWTQEDYSKFQEKTKKVREFYSQVKVADGKKVNGDLTVGENIADIGGMACALDILSKKSNPDYKAFFESNATIWRDISTKEYADYALQYDVHSPKKVRNNIVSSQFDKFYETYGIKDGDKMYVKPEDRLKIW</sequence>
<dbReference type="PRINTS" id="PR00786">
    <property type="entry name" value="NEPRILYSIN"/>
</dbReference>
<dbReference type="InterPro" id="IPR018497">
    <property type="entry name" value="Peptidase_M13_C"/>
</dbReference>
<dbReference type="RefSeq" id="WP_224037322.1">
    <property type="nucleotide sequence ID" value="NZ_AP024849.1"/>
</dbReference>
<protein>
    <submittedName>
        <fullName evidence="11">Membrane metallo endopeptidase</fullName>
    </submittedName>
</protein>
<name>A0ABN6IZD1_9CLOT</name>
<dbReference type="PANTHER" id="PTHR11733:SF167">
    <property type="entry name" value="FI17812P1-RELATED"/>
    <property type="match status" value="1"/>
</dbReference>
<reference evidence="12" key="1">
    <citation type="submission" date="2021-07" db="EMBL/GenBank/DDBJ databases">
        <title>Complete genome sequencing of a Clostridium isolate.</title>
        <authorList>
            <person name="Ueki A."/>
            <person name="Tonouchi A."/>
        </authorList>
    </citation>
    <scope>NUCLEOTIDE SEQUENCE [LARGE SCALE GENOMIC DNA]</scope>
    <source>
        <strain evidence="12">C5S11</strain>
    </source>
</reference>
<evidence type="ECO:0000313" key="11">
    <source>
        <dbReference type="EMBL" id="BCZ45764.1"/>
    </source>
</evidence>
<keyword evidence="4" id="KW-0479">Metal-binding</keyword>
<dbReference type="Pfam" id="PF01431">
    <property type="entry name" value="Peptidase_M13"/>
    <property type="match status" value="1"/>
</dbReference>
<gene>
    <name evidence="11" type="ORF">psyc5s11_18310</name>
</gene>
<dbReference type="Gene3D" id="3.40.390.10">
    <property type="entry name" value="Collagenase (Catalytic Domain)"/>
    <property type="match status" value="1"/>
</dbReference>
<feature type="chain" id="PRO_5045277547" evidence="8">
    <location>
        <begin position="29"/>
        <end position="677"/>
    </location>
</feature>
<dbReference type="PANTHER" id="PTHR11733">
    <property type="entry name" value="ZINC METALLOPROTEASE FAMILY M13 NEPRILYSIN-RELATED"/>
    <property type="match status" value="1"/>
</dbReference>
<dbReference type="Proteomes" id="UP000824633">
    <property type="component" value="Chromosome"/>
</dbReference>
<dbReference type="InterPro" id="IPR000718">
    <property type="entry name" value="Peptidase_M13"/>
</dbReference>
<dbReference type="InterPro" id="IPR008753">
    <property type="entry name" value="Peptidase_M13_N"/>
</dbReference>
<feature type="domain" description="Peptidase M13 N-terminal" evidence="10">
    <location>
        <begin position="46"/>
        <end position="427"/>
    </location>
</feature>
<keyword evidence="12" id="KW-1185">Reference proteome</keyword>
<accession>A0ABN6IZD1</accession>
<evidence type="ECO:0000256" key="7">
    <source>
        <dbReference type="ARBA" id="ARBA00023049"/>
    </source>
</evidence>
<evidence type="ECO:0000256" key="3">
    <source>
        <dbReference type="ARBA" id="ARBA00022670"/>
    </source>
</evidence>
<dbReference type="InterPro" id="IPR024079">
    <property type="entry name" value="MetalloPept_cat_dom_sf"/>
</dbReference>
<evidence type="ECO:0000259" key="9">
    <source>
        <dbReference type="Pfam" id="PF01431"/>
    </source>
</evidence>
<feature type="domain" description="Peptidase M13 C-terminal" evidence="9">
    <location>
        <begin position="484"/>
        <end position="673"/>
    </location>
</feature>
<evidence type="ECO:0000256" key="2">
    <source>
        <dbReference type="ARBA" id="ARBA00007357"/>
    </source>
</evidence>
<evidence type="ECO:0000259" key="10">
    <source>
        <dbReference type="Pfam" id="PF05649"/>
    </source>
</evidence>
<dbReference type="InterPro" id="IPR042089">
    <property type="entry name" value="Peptidase_M13_dom_2"/>
</dbReference>
<dbReference type="Pfam" id="PF05649">
    <property type="entry name" value="Peptidase_M13_N"/>
    <property type="match status" value="1"/>
</dbReference>
<dbReference type="EMBL" id="AP024849">
    <property type="protein sequence ID" value="BCZ45764.1"/>
    <property type="molecule type" value="Genomic_DNA"/>
</dbReference>
<organism evidence="11 12">
    <name type="scientific">Clostridium gelidum</name>
    <dbReference type="NCBI Taxonomy" id="704125"/>
    <lineage>
        <taxon>Bacteria</taxon>
        <taxon>Bacillati</taxon>
        <taxon>Bacillota</taxon>
        <taxon>Clostridia</taxon>
        <taxon>Eubacteriales</taxon>
        <taxon>Clostridiaceae</taxon>
        <taxon>Clostridium</taxon>
    </lineage>
</organism>
<comment type="similarity">
    <text evidence="2">Belongs to the peptidase M13 family.</text>
</comment>
<keyword evidence="5" id="KW-0378">Hydrolase</keyword>